<gene>
    <name evidence="7" type="ORF">SAMN04490355_102850</name>
</gene>
<evidence type="ECO:0000313" key="8">
    <source>
        <dbReference type="Proteomes" id="UP000199520"/>
    </source>
</evidence>
<dbReference type="SMART" id="SM00345">
    <property type="entry name" value="HTH_GNTR"/>
    <property type="match status" value="1"/>
</dbReference>
<sequence>MKDIYQIIIEDLEENIRLGRYKGRKKMPSIRALSQVYHCSQSTVVKAYEIVKSRHLVYSVPQSGYYIVENLPRMEKNDTFVIDFSTGNPIIGEMQIPDLKHCLDRAVDSSNQYSIHRHLHGTDSLRNMIPKYLADFQVFTRAKNIYINLGVQQALSILTQMPFPNRKNVILIEQPTYGFCIRFLEHWGADVKWIKRSKQGIDLDELETLFKTEKIKFFYTVPRNHNPLGTAYSINQRKTIAALANKYNVYIVEDDYCSDISLDHKYDPIYAYGDHFHHIYLKSFSKIIPWFRIGIAVLPTHLISIFERYAMYSYYHSYFSASLVSQATLEIYIRNKLLEKYVTAIKKELTQRLGCLASNLKKMKEYDVQYSGGESGFYAYLKLPQYINERSFIADLQKHHVLVTSGNLYYLENSYGEKGVRLSISRTNTHEIQQGFEIIYKRLAQYVKS</sequence>
<accession>A0A1I4M074</accession>
<dbReference type="CDD" id="cd00609">
    <property type="entry name" value="AAT_like"/>
    <property type="match status" value="1"/>
</dbReference>
<keyword evidence="4 7" id="KW-0238">DNA-binding</keyword>
<organism evidence="7 8">
    <name type="scientific">Pelosinus propionicus DSM 13327</name>
    <dbReference type="NCBI Taxonomy" id="1123291"/>
    <lineage>
        <taxon>Bacteria</taxon>
        <taxon>Bacillati</taxon>
        <taxon>Bacillota</taxon>
        <taxon>Negativicutes</taxon>
        <taxon>Selenomonadales</taxon>
        <taxon>Sporomusaceae</taxon>
        <taxon>Pelosinus</taxon>
    </lineage>
</organism>
<dbReference type="OrthoDB" id="9802601at2"/>
<keyword evidence="2" id="KW-0663">Pyridoxal phosphate</keyword>
<dbReference type="InterPro" id="IPR004839">
    <property type="entry name" value="Aminotransferase_I/II_large"/>
</dbReference>
<dbReference type="CDD" id="cd07377">
    <property type="entry name" value="WHTH_GntR"/>
    <property type="match status" value="1"/>
</dbReference>
<evidence type="ECO:0000259" key="6">
    <source>
        <dbReference type="PROSITE" id="PS50949"/>
    </source>
</evidence>
<dbReference type="PANTHER" id="PTHR46577">
    <property type="entry name" value="HTH-TYPE TRANSCRIPTIONAL REGULATORY PROTEIN GABR"/>
    <property type="match status" value="1"/>
</dbReference>
<dbReference type="InterPro" id="IPR036390">
    <property type="entry name" value="WH_DNA-bd_sf"/>
</dbReference>
<feature type="domain" description="HTH gntR-type" evidence="6">
    <location>
        <begin position="2"/>
        <end position="70"/>
    </location>
</feature>
<dbReference type="SUPFAM" id="SSF53383">
    <property type="entry name" value="PLP-dependent transferases"/>
    <property type="match status" value="1"/>
</dbReference>
<proteinExistence type="inferred from homology"/>
<dbReference type="Pfam" id="PF00155">
    <property type="entry name" value="Aminotran_1_2"/>
    <property type="match status" value="1"/>
</dbReference>
<dbReference type="InterPro" id="IPR051446">
    <property type="entry name" value="HTH_trans_reg/aminotransferase"/>
</dbReference>
<dbReference type="GO" id="GO:0008483">
    <property type="term" value="F:transaminase activity"/>
    <property type="evidence" value="ECO:0007669"/>
    <property type="project" value="UniProtKB-KW"/>
</dbReference>
<evidence type="ECO:0000256" key="5">
    <source>
        <dbReference type="ARBA" id="ARBA00023163"/>
    </source>
</evidence>
<dbReference type="EMBL" id="FOTS01000028">
    <property type="protein sequence ID" value="SFL96436.1"/>
    <property type="molecule type" value="Genomic_DNA"/>
</dbReference>
<dbReference type="InterPro" id="IPR015424">
    <property type="entry name" value="PyrdxlP-dep_Trfase"/>
</dbReference>
<comment type="similarity">
    <text evidence="1">In the C-terminal section; belongs to the class-I pyridoxal-phosphate-dependent aminotransferase family.</text>
</comment>
<dbReference type="STRING" id="1123291.SAMN04490355_102850"/>
<dbReference type="Pfam" id="PF00392">
    <property type="entry name" value="GntR"/>
    <property type="match status" value="1"/>
</dbReference>
<dbReference type="PROSITE" id="PS50949">
    <property type="entry name" value="HTH_GNTR"/>
    <property type="match status" value="1"/>
</dbReference>
<protein>
    <submittedName>
        <fullName evidence="7">DNA-binding transcriptional regulator, MocR family, contains an aminotransferase domain</fullName>
    </submittedName>
</protein>
<dbReference type="Proteomes" id="UP000199520">
    <property type="component" value="Unassembled WGS sequence"/>
</dbReference>
<dbReference type="GO" id="GO:0030170">
    <property type="term" value="F:pyridoxal phosphate binding"/>
    <property type="evidence" value="ECO:0007669"/>
    <property type="project" value="InterPro"/>
</dbReference>
<dbReference type="SUPFAM" id="SSF46785">
    <property type="entry name" value="Winged helix' DNA-binding domain"/>
    <property type="match status" value="1"/>
</dbReference>
<keyword evidence="3" id="KW-0805">Transcription regulation</keyword>
<dbReference type="GO" id="GO:0003677">
    <property type="term" value="F:DNA binding"/>
    <property type="evidence" value="ECO:0007669"/>
    <property type="project" value="UniProtKB-KW"/>
</dbReference>
<dbReference type="InterPro" id="IPR000524">
    <property type="entry name" value="Tscrpt_reg_HTH_GntR"/>
</dbReference>
<evidence type="ECO:0000256" key="2">
    <source>
        <dbReference type="ARBA" id="ARBA00022898"/>
    </source>
</evidence>
<dbReference type="Gene3D" id="1.10.10.10">
    <property type="entry name" value="Winged helix-like DNA-binding domain superfamily/Winged helix DNA-binding domain"/>
    <property type="match status" value="1"/>
</dbReference>
<dbReference type="InterPro" id="IPR015421">
    <property type="entry name" value="PyrdxlP-dep_Trfase_major"/>
</dbReference>
<evidence type="ECO:0000256" key="1">
    <source>
        <dbReference type="ARBA" id="ARBA00005384"/>
    </source>
</evidence>
<dbReference type="GO" id="GO:0003700">
    <property type="term" value="F:DNA-binding transcription factor activity"/>
    <property type="evidence" value="ECO:0007669"/>
    <property type="project" value="InterPro"/>
</dbReference>
<keyword evidence="7" id="KW-0808">Transferase</keyword>
<dbReference type="InterPro" id="IPR036388">
    <property type="entry name" value="WH-like_DNA-bd_sf"/>
</dbReference>
<dbReference type="Gene3D" id="3.40.640.10">
    <property type="entry name" value="Type I PLP-dependent aspartate aminotransferase-like (Major domain)"/>
    <property type="match status" value="1"/>
</dbReference>
<dbReference type="PANTHER" id="PTHR46577:SF1">
    <property type="entry name" value="HTH-TYPE TRANSCRIPTIONAL REGULATORY PROTEIN GABR"/>
    <property type="match status" value="1"/>
</dbReference>
<reference evidence="8" key="1">
    <citation type="submission" date="2016-10" db="EMBL/GenBank/DDBJ databases">
        <authorList>
            <person name="Varghese N."/>
            <person name="Submissions S."/>
        </authorList>
    </citation>
    <scope>NUCLEOTIDE SEQUENCE [LARGE SCALE GENOMIC DNA]</scope>
    <source>
        <strain evidence="8">DSM 13327</strain>
    </source>
</reference>
<evidence type="ECO:0000256" key="4">
    <source>
        <dbReference type="ARBA" id="ARBA00023125"/>
    </source>
</evidence>
<dbReference type="AlphaFoldDB" id="A0A1I4M074"/>
<evidence type="ECO:0000256" key="3">
    <source>
        <dbReference type="ARBA" id="ARBA00023015"/>
    </source>
</evidence>
<keyword evidence="7" id="KW-0032">Aminotransferase</keyword>
<evidence type="ECO:0000313" key="7">
    <source>
        <dbReference type="EMBL" id="SFL96436.1"/>
    </source>
</evidence>
<keyword evidence="8" id="KW-1185">Reference proteome</keyword>
<dbReference type="RefSeq" id="WP_090939014.1">
    <property type="nucleotide sequence ID" value="NZ_FOTS01000028.1"/>
</dbReference>
<name>A0A1I4M074_9FIRM</name>
<keyword evidence="5" id="KW-0804">Transcription</keyword>